<evidence type="ECO:0008006" key="3">
    <source>
        <dbReference type="Google" id="ProtNLM"/>
    </source>
</evidence>
<sequence length="579" mass="67764">MKKVITLLLSVFFLAVFLNYSPIMEKITGRIMGIPVSSAEQIDRLLAGKNEEMISSKITLNGKKAPYDKNSNTVFIPQNPDNDSWEGKLKTESGHIYLSRDELLSDKSSAISTGHIFQLYLINENTYSVCNMVFTGMPIINITLPDSGPRDINLGVDGLLDVTDPYRIADSIKNIPCTYALRGASARGYEKSSYKLTLDNKKVSLLGMRRDDDWILNALYDDFGLIHNKFSYVVWREIAQNNTVANDEGTTMEYAELFIDDEYLGVYGLTERIDAKELSLKDKDILYKCRAMRIPEEHNYSNERTDGLQPIFLLKHPKEFTQKDWDPLKTWVNLFCKEQMTSYEEGYKLLNMENAIDYNLFCMLMCGRDNMRKNIYFIAEYQENGEFAFKKVPWDLNATWGNQWVDDEACNYSKYIPESVSEVDAWCTDIDTLYYYNETAVSELLLDRWQELRRTILTKERLYEILDEQFGYLYLTGAYARNYQRWPHGAEYWKDNYIYQYIDGRLAFLDEYFELLYMDSLEPAVYMGVDYSEEFNVRYYWQTNRETLEELYPYDKQLLLEHYALYGKPFGLKAKIDGT</sequence>
<dbReference type="InterPro" id="IPR014867">
    <property type="entry name" value="Spore_coat_CotH_CotH2/3/7"/>
</dbReference>
<evidence type="ECO:0000313" key="1">
    <source>
        <dbReference type="EMBL" id="RKI91094.1"/>
    </source>
</evidence>
<dbReference type="RefSeq" id="WP_120469819.1">
    <property type="nucleotide sequence ID" value="NZ_RAYQ01000011.1"/>
</dbReference>
<dbReference type="AlphaFoldDB" id="A0A3A9AJ80"/>
<proteinExistence type="predicted"/>
<dbReference type="OrthoDB" id="9803752at2"/>
<name>A0A3A9AJ80_9FIRM</name>
<keyword evidence="2" id="KW-1185">Reference proteome</keyword>
<dbReference type="EMBL" id="RAYQ01000011">
    <property type="protein sequence ID" value="RKI91094.1"/>
    <property type="molecule type" value="Genomic_DNA"/>
</dbReference>
<gene>
    <name evidence="1" type="ORF">D7V94_11350</name>
</gene>
<comment type="caution">
    <text evidence="1">The sequence shown here is derived from an EMBL/GenBank/DDBJ whole genome shotgun (WGS) entry which is preliminary data.</text>
</comment>
<dbReference type="Pfam" id="PF08757">
    <property type="entry name" value="CotH"/>
    <property type="match status" value="1"/>
</dbReference>
<dbReference type="Proteomes" id="UP000280696">
    <property type="component" value="Unassembled WGS sequence"/>
</dbReference>
<accession>A0A3A9AJ80</accession>
<organism evidence="1 2">
    <name type="scientific">Parablautia intestinalis</name>
    <dbReference type="NCBI Taxonomy" id="2320100"/>
    <lineage>
        <taxon>Bacteria</taxon>
        <taxon>Bacillati</taxon>
        <taxon>Bacillota</taxon>
        <taxon>Clostridia</taxon>
        <taxon>Lachnospirales</taxon>
        <taxon>Lachnospiraceae</taxon>
        <taxon>Parablautia</taxon>
    </lineage>
</organism>
<protein>
    <recommendedName>
        <fullName evidence="3">Spore coat protein CotH</fullName>
    </recommendedName>
</protein>
<evidence type="ECO:0000313" key="2">
    <source>
        <dbReference type="Proteomes" id="UP000280696"/>
    </source>
</evidence>
<reference evidence="1 2" key="1">
    <citation type="submission" date="2018-09" db="EMBL/GenBank/DDBJ databases">
        <title>Murine metabolic-syndrome-specific gut microbial biobank.</title>
        <authorList>
            <person name="Liu C."/>
        </authorList>
    </citation>
    <scope>NUCLEOTIDE SEQUENCE [LARGE SCALE GENOMIC DNA]</scope>
    <source>
        <strain evidence="1 2">0.1xD8-82</strain>
    </source>
</reference>